<dbReference type="GO" id="GO:0005737">
    <property type="term" value="C:cytoplasm"/>
    <property type="evidence" value="ECO:0007669"/>
    <property type="project" value="UniProtKB-SubCell"/>
</dbReference>
<dbReference type="AlphaFoldDB" id="A0AAJ6YL97"/>
<keyword evidence="6" id="KW-0963">Cytoplasm</keyword>
<dbReference type="InterPro" id="IPR029036">
    <property type="entry name" value="P5CR_dimer"/>
</dbReference>
<sequence>MQKSDLLLDKTVGFIGGGNMAQAIGIGLIKKNALKPNNIWASSNTEKTLSVWKDYGMNATLHNYEVIEHCDIIFLSVKPHILNEALQTCKSPSGVFKGKLYISVIVGISLNVLEEKLSKIDENPKIVRSMPNTPMMVSEGITVYCCSNVPEAEEKIVKTLFSLLGMCEKISESLINSAGGLTGSGPAYLYTVIEALADGVVKKGVPRELATKFAAQVLVGAGKMVLKTEKHPGQLKDEVCSPNGSTIAGISEIERGGVRSSMINAVEAAVNKSDELALLSIKD</sequence>
<keyword evidence="7" id="KW-0028">Amino-acid biosynthesis</keyword>
<evidence type="ECO:0000259" key="15">
    <source>
        <dbReference type="Pfam" id="PF14748"/>
    </source>
</evidence>
<evidence type="ECO:0000256" key="10">
    <source>
        <dbReference type="ARBA" id="ARBA00023002"/>
    </source>
</evidence>
<dbReference type="PIRSF" id="PIRSF000193">
    <property type="entry name" value="Pyrrol-5-carb_rd"/>
    <property type="match status" value="1"/>
</dbReference>
<dbReference type="PANTHER" id="PTHR11645:SF69">
    <property type="entry name" value="PYRROLINE-5-CARBOXYLATE REDUCTASE"/>
    <property type="match status" value="1"/>
</dbReference>
<protein>
    <recommendedName>
        <fullName evidence="5">Pyrroline-5-carboxylate reductase</fullName>
        <ecNumber evidence="4">1.5.1.2</ecNumber>
    </recommendedName>
</protein>
<dbReference type="FunFam" id="3.40.50.720:FF:000190">
    <property type="entry name" value="Pyrroline-5-carboxylate reductase"/>
    <property type="match status" value="1"/>
</dbReference>
<reference evidence="17" key="1">
    <citation type="submission" date="2025-08" db="UniProtKB">
        <authorList>
            <consortium name="RefSeq"/>
        </authorList>
    </citation>
    <scope>IDENTIFICATION</scope>
</reference>
<comment type="catalytic activity">
    <reaction evidence="12">
        <text>L-proline + NADP(+) = (S)-1-pyrroline-5-carboxylate + NADPH + 2 H(+)</text>
        <dbReference type="Rhea" id="RHEA:14109"/>
        <dbReference type="ChEBI" id="CHEBI:15378"/>
        <dbReference type="ChEBI" id="CHEBI:17388"/>
        <dbReference type="ChEBI" id="CHEBI:57783"/>
        <dbReference type="ChEBI" id="CHEBI:58349"/>
        <dbReference type="ChEBI" id="CHEBI:60039"/>
        <dbReference type="EC" id="1.5.1.2"/>
    </reaction>
</comment>
<dbReference type="FunFam" id="1.10.3730.10:FF:000001">
    <property type="entry name" value="Pyrroline-5-carboxylate reductase"/>
    <property type="match status" value="1"/>
</dbReference>
<evidence type="ECO:0000256" key="7">
    <source>
        <dbReference type="ARBA" id="ARBA00022605"/>
    </source>
</evidence>
<dbReference type="Proteomes" id="UP000695007">
    <property type="component" value="Unplaced"/>
</dbReference>
<feature type="domain" description="Pyrroline-5-carboxylate reductase catalytic N-terminal" evidence="14">
    <location>
        <begin position="11"/>
        <end position="107"/>
    </location>
</feature>
<accession>A0AAJ6YL97</accession>
<evidence type="ECO:0000256" key="12">
    <source>
        <dbReference type="ARBA" id="ARBA00052690"/>
    </source>
</evidence>
<evidence type="ECO:0000256" key="3">
    <source>
        <dbReference type="ARBA" id="ARBA00005525"/>
    </source>
</evidence>
<dbReference type="RefSeq" id="XP_011500141.1">
    <property type="nucleotide sequence ID" value="XM_011501839.1"/>
</dbReference>
<dbReference type="InterPro" id="IPR008927">
    <property type="entry name" value="6-PGluconate_DH-like_C_sf"/>
</dbReference>
<proteinExistence type="inferred from homology"/>
<dbReference type="Pfam" id="PF03807">
    <property type="entry name" value="F420_oxidored"/>
    <property type="match status" value="1"/>
</dbReference>
<dbReference type="PANTHER" id="PTHR11645">
    <property type="entry name" value="PYRROLINE-5-CARBOXYLATE REDUCTASE"/>
    <property type="match status" value="1"/>
</dbReference>
<dbReference type="NCBIfam" id="TIGR00112">
    <property type="entry name" value="proC"/>
    <property type="match status" value="1"/>
</dbReference>
<dbReference type="GO" id="GO:0004735">
    <property type="term" value="F:pyrroline-5-carboxylate reductase activity"/>
    <property type="evidence" value="ECO:0007669"/>
    <property type="project" value="UniProtKB-EC"/>
</dbReference>
<evidence type="ECO:0000256" key="2">
    <source>
        <dbReference type="ARBA" id="ARBA00005205"/>
    </source>
</evidence>
<name>A0AAJ6YL97_9HYME</name>
<evidence type="ECO:0000256" key="13">
    <source>
        <dbReference type="PIRSR" id="PIRSR000193-1"/>
    </source>
</evidence>
<evidence type="ECO:0000259" key="14">
    <source>
        <dbReference type="Pfam" id="PF03807"/>
    </source>
</evidence>
<dbReference type="SUPFAM" id="SSF51735">
    <property type="entry name" value="NAD(P)-binding Rossmann-fold domains"/>
    <property type="match status" value="1"/>
</dbReference>
<dbReference type="InterPro" id="IPR028939">
    <property type="entry name" value="P5C_Rdtase_cat_N"/>
</dbReference>
<comment type="catalytic activity">
    <reaction evidence="11">
        <text>L-proline + NAD(+) = (S)-1-pyrroline-5-carboxylate + NADH + 2 H(+)</text>
        <dbReference type="Rhea" id="RHEA:14105"/>
        <dbReference type="ChEBI" id="CHEBI:15378"/>
        <dbReference type="ChEBI" id="CHEBI:17388"/>
        <dbReference type="ChEBI" id="CHEBI:57540"/>
        <dbReference type="ChEBI" id="CHEBI:57945"/>
        <dbReference type="ChEBI" id="CHEBI:60039"/>
        <dbReference type="EC" id="1.5.1.2"/>
    </reaction>
</comment>
<dbReference type="Pfam" id="PF14748">
    <property type="entry name" value="P5CR_dimer"/>
    <property type="match status" value="1"/>
</dbReference>
<evidence type="ECO:0000256" key="5">
    <source>
        <dbReference type="ARBA" id="ARBA00021413"/>
    </source>
</evidence>
<dbReference type="EC" id="1.5.1.2" evidence="4"/>
<dbReference type="Gene3D" id="3.40.50.720">
    <property type="entry name" value="NAD(P)-binding Rossmann-like Domain"/>
    <property type="match status" value="1"/>
</dbReference>
<dbReference type="CTD" id="42284"/>
<dbReference type="SUPFAM" id="SSF48179">
    <property type="entry name" value="6-phosphogluconate dehydrogenase C-terminal domain-like"/>
    <property type="match status" value="1"/>
</dbReference>
<keyword evidence="16" id="KW-1185">Reference proteome</keyword>
<evidence type="ECO:0000313" key="16">
    <source>
        <dbReference type="Proteomes" id="UP000695007"/>
    </source>
</evidence>
<feature type="binding site" evidence="13">
    <location>
        <begin position="15"/>
        <end position="20"/>
    </location>
    <ligand>
        <name>NADP(+)</name>
        <dbReference type="ChEBI" id="CHEBI:58349"/>
    </ligand>
</feature>
<keyword evidence="9 13" id="KW-0521">NADP</keyword>
<dbReference type="KEGG" id="csol:105364006"/>
<keyword evidence="10" id="KW-0560">Oxidoreductase</keyword>
<comment type="subcellular location">
    <subcellularLocation>
        <location evidence="1">Cytoplasm</location>
    </subcellularLocation>
</comment>
<evidence type="ECO:0000256" key="1">
    <source>
        <dbReference type="ARBA" id="ARBA00004496"/>
    </source>
</evidence>
<dbReference type="InterPro" id="IPR036291">
    <property type="entry name" value="NAD(P)-bd_dom_sf"/>
</dbReference>
<dbReference type="GeneID" id="105364006"/>
<evidence type="ECO:0000256" key="8">
    <source>
        <dbReference type="ARBA" id="ARBA00022650"/>
    </source>
</evidence>
<evidence type="ECO:0000256" key="11">
    <source>
        <dbReference type="ARBA" id="ARBA00050547"/>
    </source>
</evidence>
<evidence type="ECO:0000256" key="9">
    <source>
        <dbReference type="ARBA" id="ARBA00022857"/>
    </source>
</evidence>
<feature type="binding site" evidence="13">
    <location>
        <position position="63"/>
    </location>
    <ligand>
        <name>NADPH</name>
        <dbReference type="ChEBI" id="CHEBI:57783"/>
    </ligand>
</feature>
<dbReference type="InterPro" id="IPR000304">
    <property type="entry name" value="Pyrroline-COOH_reductase"/>
</dbReference>
<comment type="pathway">
    <text evidence="2">Amino-acid biosynthesis; L-proline biosynthesis; L-proline from L-glutamate 5-semialdehyde: step 1/1.</text>
</comment>
<evidence type="ECO:0000256" key="6">
    <source>
        <dbReference type="ARBA" id="ARBA00022490"/>
    </source>
</evidence>
<organism evidence="16 17">
    <name type="scientific">Ceratosolen solmsi marchali</name>
    <dbReference type="NCBI Taxonomy" id="326594"/>
    <lineage>
        <taxon>Eukaryota</taxon>
        <taxon>Metazoa</taxon>
        <taxon>Ecdysozoa</taxon>
        <taxon>Arthropoda</taxon>
        <taxon>Hexapoda</taxon>
        <taxon>Insecta</taxon>
        <taxon>Pterygota</taxon>
        <taxon>Neoptera</taxon>
        <taxon>Endopterygota</taxon>
        <taxon>Hymenoptera</taxon>
        <taxon>Apocrita</taxon>
        <taxon>Proctotrupomorpha</taxon>
        <taxon>Chalcidoidea</taxon>
        <taxon>Agaonidae</taxon>
        <taxon>Agaoninae</taxon>
        <taxon>Ceratosolen</taxon>
    </lineage>
</organism>
<feature type="binding site" evidence="13">
    <location>
        <position position="43"/>
    </location>
    <ligand>
        <name>NADP(+)</name>
        <dbReference type="ChEBI" id="CHEBI:58349"/>
    </ligand>
</feature>
<evidence type="ECO:0000256" key="4">
    <source>
        <dbReference type="ARBA" id="ARBA00012855"/>
    </source>
</evidence>
<evidence type="ECO:0000313" key="17">
    <source>
        <dbReference type="RefSeq" id="XP_011500141.1"/>
    </source>
</evidence>
<feature type="domain" description="Pyrroline-5-carboxylate reductase dimerisation" evidence="15">
    <location>
        <begin position="172"/>
        <end position="276"/>
    </location>
</feature>
<gene>
    <name evidence="17" type="primary">LOC105364006</name>
</gene>
<dbReference type="Gene3D" id="1.10.3730.10">
    <property type="entry name" value="ProC C-terminal domain-like"/>
    <property type="match status" value="1"/>
</dbReference>
<dbReference type="GO" id="GO:0055129">
    <property type="term" value="P:L-proline biosynthetic process"/>
    <property type="evidence" value="ECO:0007669"/>
    <property type="project" value="TreeGrafter"/>
</dbReference>
<dbReference type="HAMAP" id="MF_01925">
    <property type="entry name" value="P5C_reductase"/>
    <property type="match status" value="1"/>
</dbReference>
<keyword evidence="8" id="KW-0641">Proline biosynthesis</keyword>
<comment type="similarity">
    <text evidence="3">Belongs to the pyrroline-5-carboxylate reductase family.</text>
</comment>